<dbReference type="GO" id="GO:0005739">
    <property type="term" value="C:mitochondrion"/>
    <property type="evidence" value="ECO:0007669"/>
    <property type="project" value="TreeGrafter"/>
</dbReference>
<keyword evidence="2 4" id="KW-0697">Rotamase</keyword>
<proteinExistence type="inferred from homology"/>
<reference evidence="6" key="1">
    <citation type="submission" date="2025-08" db="UniProtKB">
        <authorList>
            <consortium name="Ensembl"/>
        </authorList>
    </citation>
    <scope>IDENTIFICATION</scope>
</reference>
<comment type="function">
    <text evidence="4">PPIases accelerate the folding of proteins. It catalyzes the cis-trans isomerization of proline imidic peptide bonds in oligopeptides.</text>
</comment>
<evidence type="ECO:0000256" key="3">
    <source>
        <dbReference type="ARBA" id="ARBA00023235"/>
    </source>
</evidence>
<evidence type="ECO:0000256" key="1">
    <source>
        <dbReference type="ARBA" id="ARBA00000971"/>
    </source>
</evidence>
<feature type="domain" description="PPIase cyclophilin-type" evidence="5">
    <location>
        <begin position="7"/>
        <end position="169"/>
    </location>
</feature>
<sequence length="210" mass="23601">FHLPFVFFYHLMYISGFGRIVFQLYSDVCPKTSKNFLCLCTGKKLCYKGSTFHRVVKNFMIQGGDFTEGTGRGGESIYGGYFKDENFNLKHDRAFLLSMANRGKDTNGSQFFISSSEKHWIHSFLPKDVVHVVFGLVISGFEVIKKIEGLKTDSASRPYADVRVVDCGQLITKSANDGSFIESSAHLRDAAFILKVCLNFLTMQITLLAT</sequence>
<dbReference type="Proteomes" id="UP000261560">
    <property type="component" value="Unplaced"/>
</dbReference>
<dbReference type="EC" id="5.2.1.8" evidence="4"/>
<dbReference type="GO" id="GO:0016018">
    <property type="term" value="F:cyclosporin A binding"/>
    <property type="evidence" value="ECO:0007669"/>
    <property type="project" value="TreeGrafter"/>
</dbReference>
<dbReference type="GO" id="GO:0003755">
    <property type="term" value="F:peptidyl-prolyl cis-trans isomerase activity"/>
    <property type="evidence" value="ECO:0007669"/>
    <property type="project" value="UniProtKB-UniRule"/>
</dbReference>
<evidence type="ECO:0000313" key="7">
    <source>
        <dbReference type="Proteomes" id="UP000261560"/>
    </source>
</evidence>
<comment type="catalytic activity">
    <reaction evidence="1 4">
        <text>[protein]-peptidylproline (omega=180) = [protein]-peptidylproline (omega=0)</text>
        <dbReference type="Rhea" id="RHEA:16237"/>
        <dbReference type="Rhea" id="RHEA-COMP:10747"/>
        <dbReference type="Rhea" id="RHEA-COMP:10748"/>
        <dbReference type="ChEBI" id="CHEBI:83833"/>
        <dbReference type="ChEBI" id="CHEBI:83834"/>
        <dbReference type="EC" id="5.2.1.8"/>
    </reaction>
</comment>
<evidence type="ECO:0000259" key="5">
    <source>
        <dbReference type="PROSITE" id="PS50072"/>
    </source>
</evidence>
<accession>A0A3B3D6V7</accession>
<keyword evidence="3 4" id="KW-0413">Isomerase</keyword>
<feature type="chain" id="PRO_5017104110" description="Peptidyl-prolyl cis-trans isomerase" evidence="4">
    <location>
        <begin position="17"/>
        <end position="210"/>
    </location>
</feature>
<keyword evidence="4" id="KW-0732">Signal</keyword>
<dbReference type="InterPro" id="IPR029000">
    <property type="entry name" value="Cyclophilin-like_dom_sf"/>
</dbReference>
<dbReference type="SUPFAM" id="SSF50891">
    <property type="entry name" value="Cyclophilin-like"/>
    <property type="match status" value="1"/>
</dbReference>
<feature type="signal peptide" evidence="4">
    <location>
        <begin position="1"/>
        <end position="16"/>
    </location>
</feature>
<dbReference type="PROSITE" id="PS00170">
    <property type="entry name" value="CSA_PPIASE_1"/>
    <property type="match status" value="1"/>
</dbReference>
<dbReference type="InterPro" id="IPR020892">
    <property type="entry name" value="Cyclophilin-type_PPIase_CS"/>
</dbReference>
<dbReference type="Pfam" id="PF00160">
    <property type="entry name" value="Pro_isomerase"/>
    <property type="match status" value="1"/>
</dbReference>
<evidence type="ECO:0000256" key="2">
    <source>
        <dbReference type="ARBA" id="ARBA00023110"/>
    </source>
</evidence>
<keyword evidence="7" id="KW-1185">Reference proteome</keyword>
<dbReference type="Gene3D" id="2.40.100.10">
    <property type="entry name" value="Cyclophilin-like"/>
    <property type="match status" value="1"/>
</dbReference>
<dbReference type="GO" id="GO:0006457">
    <property type="term" value="P:protein folding"/>
    <property type="evidence" value="ECO:0007669"/>
    <property type="project" value="InterPro"/>
</dbReference>
<evidence type="ECO:0000256" key="4">
    <source>
        <dbReference type="RuleBase" id="RU363019"/>
    </source>
</evidence>
<dbReference type="PROSITE" id="PS50072">
    <property type="entry name" value="CSA_PPIASE_2"/>
    <property type="match status" value="1"/>
</dbReference>
<dbReference type="GeneTree" id="ENSGT00940000158548"/>
<dbReference type="AlphaFoldDB" id="A0A3B3D6V7"/>
<dbReference type="FunFam" id="2.40.100.10:FF:000025">
    <property type="entry name" value="Peptidyl-prolyl cis-trans isomerase CYP19-2"/>
    <property type="match status" value="1"/>
</dbReference>
<dbReference type="Ensembl" id="ENSOMET00000007872.1">
    <property type="protein sequence ID" value="ENSOMEP00000025140.1"/>
    <property type="gene ID" value="ENSOMEG00000006320.1"/>
</dbReference>
<protein>
    <recommendedName>
        <fullName evidence="4">Peptidyl-prolyl cis-trans isomerase</fullName>
        <shortName evidence="4">PPIase</shortName>
        <ecNumber evidence="4">5.2.1.8</ecNumber>
    </recommendedName>
</protein>
<reference evidence="6" key="2">
    <citation type="submission" date="2025-09" db="UniProtKB">
        <authorList>
            <consortium name="Ensembl"/>
        </authorList>
    </citation>
    <scope>IDENTIFICATION</scope>
</reference>
<comment type="similarity">
    <text evidence="4">Belongs to the cyclophilin-type PPIase family.</text>
</comment>
<dbReference type="InterPro" id="IPR002130">
    <property type="entry name" value="Cyclophilin-type_PPIase_dom"/>
</dbReference>
<dbReference type="PANTHER" id="PTHR11071:SF257">
    <property type="entry name" value="NK-TUMOR RECOGNITION PROTEIN"/>
    <property type="match status" value="1"/>
</dbReference>
<evidence type="ECO:0000313" key="6">
    <source>
        <dbReference type="Ensembl" id="ENSOMEP00000025140.1"/>
    </source>
</evidence>
<organism evidence="6 7">
    <name type="scientific">Oryzias melastigma</name>
    <name type="common">Marine medaka</name>
    <dbReference type="NCBI Taxonomy" id="30732"/>
    <lineage>
        <taxon>Eukaryota</taxon>
        <taxon>Metazoa</taxon>
        <taxon>Chordata</taxon>
        <taxon>Craniata</taxon>
        <taxon>Vertebrata</taxon>
        <taxon>Euteleostomi</taxon>
        <taxon>Actinopterygii</taxon>
        <taxon>Neopterygii</taxon>
        <taxon>Teleostei</taxon>
        <taxon>Neoteleostei</taxon>
        <taxon>Acanthomorphata</taxon>
        <taxon>Ovalentaria</taxon>
        <taxon>Atherinomorphae</taxon>
        <taxon>Beloniformes</taxon>
        <taxon>Adrianichthyidae</taxon>
        <taxon>Oryziinae</taxon>
        <taxon>Oryzias</taxon>
    </lineage>
</organism>
<name>A0A3B3D6V7_ORYME</name>
<dbReference type="PRINTS" id="PR00153">
    <property type="entry name" value="CSAPPISMRASE"/>
</dbReference>
<dbReference type="PANTHER" id="PTHR11071">
    <property type="entry name" value="PEPTIDYL-PROLYL CIS-TRANS ISOMERASE"/>
    <property type="match status" value="1"/>
</dbReference>